<evidence type="ECO:0000313" key="3">
    <source>
        <dbReference type="Proteomes" id="UP001549119"/>
    </source>
</evidence>
<comment type="caution">
    <text evidence="2">The sequence shown here is derived from an EMBL/GenBank/DDBJ whole genome shotgun (WGS) entry which is preliminary data.</text>
</comment>
<organism evidence="2 3">
    <name type="scientific">Methylobacterium radiotolerans</name>
    <dbReference type="NCBI Taxonomy" id="31998"/>
    <lineage>
        <taxon>Bacteria</taxon>
        <taxon>Pseudomonadati</taxon>
        <taxon>Pseudomonadota</taxon>
        <taxon>Alphaproteobacteria</taxon>
        <taxon>Hyphomicrobiales</taxon>
        <taxon>Methylobacteriaceae</taxon>
        <taxon>Methylobacterium</taxon>
    </lineage>
</organism>
<gene>
    <name evidence="2" type="ORF">ABIC20_005288</name>
</gene>
<dbReference type="Proteomes" id="UP001549119">
    <property type="component" value="Unassembled WGS sequence"/>
</dbReference>
<dbReference type="EMBL" id="JBEPNW010000002">
    <property type="protein sequence ID" value="MET3867979.1"/>
    <property type="molecule type" value="Genomic_DNA"/>
</dbReference>
<feature type="compositionally biased region" description="Low complexity" evidence="1">
    <location>
        <begin position="344"/>
        <end position="354"/>
    </location>
</feature>
<keyword evidence="3" id="KW-1185">Reference proteome</keyword>
<sequence length="393" mass="41504">MSIGMGLMSTPGWGRGVAAGLKNYQDNEGKRAASDLARAEFGLKVRKDAQEQRQLSGNAQYVASKIPGISPEQALTLGGNSAFMNELFKGVLPPTELYKQYTDADGNRWNRNERTGQETIALKKDDDKTVTPVPEADRVALGLPAGSYQKDANGKISPINATGTTINMGAEKAQDATVGKAYGDYQVDLATKGRNAGNTLNSLALMEQAARNPNFYSGTGAETVKRANQFLVAMGVKDANYTKPTEVFDALSNKVVLDGLGGSLGPGISNTDRDYIGRTAPTLAQSQAGNLELIAIARSLAQRQQAVSKLARDYAANNGGRLDSGFDQKLEEYAGANPLFPAAQAAATQRSDGATGASGPGGIAAPRSQADFDALPKGAMYVDPSDGRRYRKN</sequence>
<name>A0ABV2NNC4_9HYPH</name>
<evidence type="ECO:0000313" key="2">
    <source>
        <dbReference type="EMBL" id="MET3867979.1"/>
    </source>
</evidence>
<proteinExistence type="predicted"/>
<dbReference type="RefSeq" id="WP_209650594.1">
    <property type="nucleotide sequence ID" value="NZ_JBEPNV010000001.1"/>
</dbReference>
<feature type="region of interest" description="Disordered" evidence="1">
    <location>
        <begin position="344"/>
        <end position="393"/>
    </location>
</feature>
<accession>A0ABV2NNC4</accession>
<evidence type="ECO:0000256" key="1">
    <source>
        <dbReference type="SAM" id="MobiDB-lite"/>
    </source>
</evidence>
<reference evidence="2 3" key="1">
    <citation type="submission" date="2024-06" db="EMBL/GenBank/DDBJ databases">
        <title>Genomics of switchgrass bacterial isolates.</title>
        <authorList>
            <person name="Shade A."/>
        </authorList>
    </citation>
    <scope>NUCLEOTIDE SEQUENCE [LARGE SCALE GENOMIC DNA]</scope>
    <source>
        <strain evidence="2 3">PvP084</strain>
    </source>
</reference>
<protein>
    <submittedName>
        <fullName evidence="2">Uncharacterized protein</fullName>
    </submittedName>
</protein>